<comment type="subcellular location">
    <subcellularLocation>
        <location evidence="2">Cytoplasm</location>
    </subcellularLocation>
    <subcellularLocation>
        <location evidence="1">Nucleus</location>
    </subcellularLocation>
</comment>
<evidence type="ECO:0000256" key="6">
    <source>
        <dbReference type="PROSITE-ProRule" id="PRU00259"/>
    </source>
</evidence>
<accession>A0A5C3KTF9</accession>
<keyword evidence="3" id="KW-0963">Cytoplasm</keyword>
<evidence type="ECO:0000313" key="8">
    <source>
        <dbReference type="EMBL" id="TFK23714.1"/>
    </source>
</evidence>
<feature type="repeat" description="ARM" evidence="6">
    <location>
        <begin position="567"/>
        <end position="597"/>
    </location>
</feature>
<dbReference type="PROSITE" id="PS50176">
    <property type="entry name" value="ARM_REPEAT"/>
    <property type="match status" value="1"/>
</dbReference>
<feature type="region of interest" description="Disordered" evidence="7">
    <location>
        <begin position="793"/>
        <end position="812"/>
    </location>
</feature>
<dbReference type="OrthoDB" id="5559898at2759"/>
<protein>
    <submittedName>
        <fullName evidence="8">ARM repeat-containing protein</fullName>
    </submittedName>
</protein>
<evidence type="ECO:0000256" key="3">
    <source>
        <dbReference type="ARBA" id="ARBA00022490"/>
    </source>
</evidence>
<dbReference type="EMBL" id="ML210213">
    <property type="protein sequence ID" value="TFK23714.1"/>
    <property type="molecule type" value="Genomic_DNA"/>
</dbReference>
<evidence type="ECO:0000256" key="5">
    <source>
        <dbReference type="ARBA" id="ARBA00023242"/>
    </source>
</evidence>
<evidence type="ECO:0000256" key="1">
    <source>
        <dbReference type="ARBA" id="ARBA00004123"/>
    </source>
</evidence>
<keyword evidence="4" id="KW-0677">Repeat</keyword>
<sequence>MRVEAAHIISSLAYGPESTLGCLLQHDAPRALIFAISNFTPQDSVALRSAFVRALKTVSVGLADIVGPPLYGIPVTERSSILVEAKEALGQILNVRFSTVRLPEQRKVIVEWVPPEQRIGQKLKEGEDAAPRKNRGWEKPVFSGGAAVDVAVATTGGWTVRALVGLLATKDTKLQEAALDALAALSKDNAVVAAVLARQVHPDAPTAISLVHSFTKSRSADVQLAACICAARIVRACSHPHMADDACVKSVLSIVNRVLGSGSEPMANVTKTCFVLYYLIAEDRKLGQLAYERGCLEKLAKILKQTTPAELKEGWDESEAEGLSKLREAALTATATLALFDTDVRRTISDTHQLLPLISVSLTCKYPGVRYAACQVVRMLARGVGVLRTNIVDSKLGLAVFDVIKKPIRTGADFSRSPEEMVGYEDVRVVDAALKAVCNIVMEFSPLRPGFLAGGVMSRLMTFIRSTDDEPYSLSLKLNAMWAVKNLLYKSTSETKRDIMSHFGWRDLFTFLHDPVEDIQEQAYNIVKNLAEHDEGITMVFRELCPLQPSLSSSMIVSNASLTPSNNLLDSIATVLHTPSSPSAVVAEATGVLANLANGTPRETSLILHHPKLLEGLRTVIAERGSEVRKPAVQCILQLVLEREGGRERRRVMVSRGVGETLRRVCEWAPVSVSGRSGTGVHGHTSAGVGPVSPGSPPYLHPLPLGGTGTTGGDRMSVSVSPARGMGMMSVMHQRSVTGPFSVGSSAGSPGGGPISPTGASAGGVGMGAGIGAMGVSPTTYHVHPHSYYHHPHPHSHVHHHHHHHLHHHSHSFGGMGSLHGYATPVFSPVVGAGAGVQGGGVGLADLSGMGMGVGGMMSPSSPGGGSFGLGIGGLPPGGVGSDGLGHGHRPGHGHPPHPALDVDKDVYEKARRALDWLEHGEGYVM</sequence>
<dbReference type="GO" id="GO:0005737">
    <property type="term" value="C:cytoplasm"/>
    <property type="evidence" value="ECO:0007669"/>
    <property type="project" value="UniProtKB-SubCell"/>
</dbReference>
<dbReference type="SUPFAM" id="SSF48371">
    <property type="entry name" value="ARM repeat"/>
    <property type="match status" value="2"/>
</dbReference>
<gene>
    <name evidence="8" type="ORF">FA15DRAFT_743928</name>
</gene>
<feature type="compositionally biased region" description="Basic residues" evidence="7">
    <location>
        <begin position="887"/>
        <end position="896"/>
    </location>
</feature>
<organism evidence="8 9">
    <name type="scientific">Coprinopsis marcescibilis</name>
    <name type="common">Agaric fungus</name>
    <name type="synonym">Psathyrella marcescibilis</name>
    <dbReference type="NCBI Taxonomy" id="230819"/>
    <lineage>
        <taxon>Eukaryota</taxon>
        <taxon>Fungi</taxon>
        <taxon>Dikarya</taxon>
        <taxon>Basidiomycota</taxon>
        <taxon>Agaricomycotina</taxon>
        <taxon>Agaricomycetes</taxon>
        <taxon>Agaricomycetidae</taxon>
        <taxon>Agaricales</taxon>
        <taxon>Agaricineae</taxon>
        <taxon>Psathyrellaceae</taxon>
        <taxon>Coprinopsis</taxon>
    </lineage>
</organism>
<evidence type="ECO:0000256" key="4">
    <source>
        <dbReference type="ARBA" id="ARBA00022737"/>
    </source>
</evidence>
<dbReference type="GO" id="GO:0043161">
    <property type="term" value="P:proteasome-mediated ubiquitin-dependent protein catabolic process"/>
    <property type="evidence" value="ECO:0007669"/>
    <property type="project" value="TreeGrafter"/>
</dbReference>
<dbReference type="InterPro" id="IPR011989">
    <property type="entry name" value="ARM-like"/>
</dbReference>
<dbReference type="InterPro" id="IPR016024">
    <property type="entry name" value="ARM-type_fold"/>
</dbReference>
<dbReference type="GO" id="GO:0034657">
    <property type="term" value="C:GID complex"/>
    <property type="evidence" value="ECO:0007669"/>
    <property type="project" value="TreeGrafter"/>
</dbReference>
<feature type="compositionally biased region" description="Basic residues" evidence="7">
    <location>
        <begin position="793"/>
        <end position="811"/>
    </location>
</feature>
<keyword evidence="9" id="KW-1185">Reference proteome</keyword>
<proteinExistence type="predicted"/>
<reference evidence="8 9" key="1">
    <citation type="journal article" date="2019" name="Nat. Ecol. Evol.">
        <title>Megaphylogeny resolves global patterns of mushroom evolution.</title>
        <authorList>
            <person name="Varga T."/>
            <person name="Krizsan K."/>
            <person name="Foldi C."/>
            <person name="Dima B."/>
            <person name="Sanchez-Garcia M."/>
            <person name="Sanchez-Ramirez S."/>
            <person name="Szollosi G.J."/>
            <person name="Szarkandi J.G."/>
            <person name="Papp V."/>
            <person name="Albert L."/>
            <person name="Andreopoulos W."/>
            <person name="Angelini C."/>
            <person name="Antonin V."/>
            <person name="Barry K.W."/>
            <person name="Bougher N.L."/>
            <person name="Buchanan P."/>
            <person name="Buyck B."/>
            <person name="Bense V."/>
            <person name="Catcheside P."/>
            <person name="Chovatia M."/>
            <person name="Cooper J."/>
            <person name="Damon W."/>
            <person name="Desjardin D."/>
            <person name="Finy P."/>
            <person name="Geml J."/>
            <person name="Haridas S."/>
            <person name="Hughes K."/>
            <person name="Justo A."/>
            <person name="Karasinski D."/>
            <person name="Kautmanova I."/>
            <person name="Kiss B."/>
            <person name="Kocsube S."/>
            <person name="Kotiranta H."/>
            <person name="LaButti K.M."/>
            <person name="Lechner B.E."/>
            <person name="Liimatainen K."/>
            <person name="Lipzen A."/>
            <person name="Lukacs Z."/>
            <person name="Mihaltcheva S."/>
            <person name="Morgado L.N."/>
            <person name="Niskanen T."/>
            <person name="Noordeloos M.E."/>
            <person name="Ohm R.A."/>
            <person name="Ortiz-Santana B."/>
            <person name="Ovrebo C."/>
            <person name="Racz N."/>
            <person name="Riley R."/>
            <person name="Savchenko A."/>
            <person name="Shiryaev A."/>
            <person name="Soop K."/>
            <person name="Spirin V."/>
            <person name="Szebenyi C."/>
            <person name="Tomsovsky M."/>
            <person name="Tulloss R.E."/>
            <person name="Uehling J."/>
            <person name="Grigoriev I.V."/>
            <person name="Vagvolgyi C."/>
            <person name="Papp T."/>
            <person name="Martin F.M."/>
            <person name="Miettinen O."/>
            <person name="Hibbett D.S."/>
            <person name="Nagy L.G."/>
        </authorList>
    </citation>
    <scope>NUCLEOTIDE SEQUENCE [LARGE SCALE GENOMIC DNA]</scope>
    <source>
        <strain evidence="8 9">CBS 121175</strain>
    </source>
</reference>
<dbReference type="InterPro" id="IPR000225">
    <property type="entry name" value="Armadillo"/>
</dbReference>
<dbReference type="PANTHER" id="PTHR15651">
    <property type="entry name" value="ARMADILLO REPEAT-CONTAINING PROTEIN 8"/>
    <property type="match status" value="1"/>
</dbReference>
<dbReference type="InterPro" id="IPR038739">
    <property type="entry name" value="ARMC8/Vid28"/>
</dbReference>
<dbReference type="STRING" id="230819.A0A5C3KTF9"/>
<evidence type="ECO:0000256" key="2">
    <source>
        <dbReference type="ARBA" id="ARBA00004496"/>
    </source>
</evidence>
<dbReference type="GO" id="GO:0005634">
    <property type="term" value="C:nucleus"/>
    <property type="evidence" value="ECO:0007669"/>
    <property type="project" value="UniProtKB-SubCell"/>
</dbReference>
<dbReference type="Gene3D" id="1.25.10.10">
    <property type="entry name" value="Leucine-rich Repeat Variant"/>
    <property type="match status" value="2"/>
</dbReference>
<evidence type="ECO:0000256" key="7">
    <source>
        <dbReference type="SAM" id="MobiDB-lite"/>
    </source>
</evidence>
<feature type="region of interest" description="Disordered" evidence="7">
    <location>
        <begin position="675"/>
        <end position="699"/>
    </location>
</feature>
<dbReference type="Proteomes" id="UP000307440">
    <property type="component" value="Unassembled WGS sequence"/>
</dbReference>
<keyword evidence="5" id="KW-0539">Nucleus</keyword>
<evidence type="ECO:0000313" key="9">
    <source>
        <dbReference type="Proteomes" id="UP000307440"/>
    </source>
</evidence>
<dbReference type="AlphaFoldDB" id="A0A5C3KTF9"/>
<name>A0A5C3KTF9_COPMA</name>
<feature type="compositionally biased region" description="Gly residues" evidence="7">
    <location>
        <begin position="871"/>
        <end position="885"/>
    </location>
</feature>
<feature type="region of interest" description="Disordered" evidence="7">
    <location>
        <begin position="871"/>
        <end position="902"/>
    </location>
</feature>
<dbReference type="PANTHER" id="PTHR15651:SF7">
    <property type="entry name" value="ARMADILLO REPEAT-CONTAINING PROTEIN 8"/>
    <property type="match status" value="1"/>
</dbReference>